<reference evidence="1 2" key="1">
    <citation type="submission" date="2016-10" db="EMBL/GenBank/DDBJ databases">
        <authorList>
            <person name="de Groot N.N."/>
        </authorList>
    </citation>
    <scope>NUCLEOTIDE SEQUENCE [LARGE SCALE GENOMIC DNA]</scope>
    <source>
        <strain evidence="1 2">DSM 28010</strain>
    </source>
</reference>
<organism evidence="1 2">
    <name type="scientific">Lutimaribacter saemankumensis</name>
    <dbReference type="NCBI Taxonomy" id="490829"/>
    <lineage>
        <taxon>Bacteria</taxon>
        <taxon>Pseudomonadati</taxon>
        <taxon>Pseudomonadota</taxon>
        <taxon>Alphaproteobacteria</taxon>
        <taxon>Rhodobacterales</taxon>
        <taxon>Roseobacteraceae</taxon>
        <taxon>Lutimaribacter</taxon>
    </lineage>
</organism>
<accession>A0A1G8RIJ2</accession>
<evidence type="ECO:0000313" key="2">
    <source>
        <dbReference type="Proteomes" id="UP000199340"/>
    </source>
</evidence>
<dbReference type="STRING" id="490829.SAMN05421850_109134"/>
<dbReference type="Proteomes" id="UP000199340">
    <property type="component" value="Unassembled WGS sequence"/>
</dbReference>
<dbReference type="AlphaFoldDB" id="A0A1G8RIJ2"/>
<evidence type="ECO:0000313" key="1">
    <source>
        <dbReference type="EMBL" id="SDJ16693.1"/>
    </source>
</evidence>
<dbReference type="EMBL" id="FNEB01000009">
    <property type="protein sequence ID" value="SDJ16693.1"/>
    <property type="molecule type" value="Genomic_DNA"/>
</dbReference>
<evidence type="ECO:0008006" key="3">
    <source>
        <dbReference type="Google" id="ProtNLM"/>
    </source>
</evidence>
<keyword evidence="2" id="KW-1185">Reference proteome</keyword>
<gene>
    <name evidence="1" type="ORF">SAMN05421850_109134</name>
</gene>
<sequence length="58" mass="6849">MANRRPKPEEIVSKLRQVEVLMGQGMSRLDAIRQIGVVEQTYYRWRKGAVRRMRTSLC</sequence>
<proteinExistence type="predicted"/>
<protein>
    <recommendedName>
        <fullName evidence="3">Transposase</fullName>
    </recommendedName>
</protein>
<name>A0A1G8RIJ2_9RHOB</name>